<proteinExistence type="predicted"/>
<dbReference type="EMBL" id="AXCJ01000005">
    <property type="protein sequence ID" value="ETO91455.1"/>
    <property type="molecule type" value="Genomic_DNA"/>
</dbReference>
<protein>
    <recommendedName>
        <fullName evidence="3">DDE Tnp4 domain-containing protein</fullName>
    </recommendedName>
</protein>
<dbReference type="GO" id="GO:0046872">
    <property type="term" value="F:metal ion binding"/>
    <property type="evidence" value="ECO:0007669"/>
    <property type="project" value="UniProtKB-KW"/>
</dbReference>
<name>W2V015_9RICK</name>
<evidence type="ECO:0000256" key="1">
    <source>
        <dbReference type="ARBA" id="ARBA00001968"/>
    </source>
</evidence>
<keyword evidence="2" id="KW-0479">Metal-binding</keyword>
<evidence type="ECO:0000259" key="3">
    <source>
        <dbReference type="Pfam" id="PF13359"/>
    </source>
</evidence>
<sequence>MLIIDATEQEIECPKHKGKPYYSRKKKGNTMKTEVRINDKGRIVQVSKSYPGSVHDFKVFKHQILPPQDSKVLVDSGYHGIYRDHKKSVYPYKNTKCQKITSVVKDHNTLLAKTRIKVENIIHNIQTFNILAHKYRNQRKI</sequence>
<comment type="cofactor">
    <cofactor evidence="1">
        <name>a divalent metal cation</name>
        <dbReference type="ChEBI" id="CHEBI:60240"/>
    </cofactor>
</comment>
<dbReference type="STRING" id="1401685.P857_370"/>
<evidence type="ECO:0000256" key="2">
    <source>
        <dbReference type="ARBA" id="ARBA00022723"/>
    </source>
</evidence>
<dbReference type="InterPro" id="IPR027806">
    <property type="entry name" value="HARBI1_dom"/>
</dbReference>
<dbReference type="Proteomes" id="UP000018951">
    <property type="component" value="Unassembled WGS sequence"/>
</dbReference>
<feature type="domain" description="DDE Tnp4" evidence="3">
    <location>
        <begin position="4"/>
        <end position="136"/>
    </location>
</feature>
<gene>
    <name evidence="4" type="ORF">P857_370</name>
</gene>
<comment type="caution">
    <text evidence="4">The sequence shown here is derived from an EMBL/GenBank/DDBJ whole genome shotgun (WGS) entry which is preliminary data.</text>
</comment>
<dbReference type="Pfam" id="PF13359">
    <property type="entry name" value="DDE_Tnp_4"/>
    <property type="match status" value="1"/>
</dbReference>
<keyword evidence="5" id="KW-1185">Reference proteome</keyword>
<evidence type="ECO:0000313" key="5">
    <source>
        <dbReference type="Proteomes" id="UP000018951"/>
    </source>
</evidence>
<evidence type="ECO:0000313" key="4">
    <source>
        <dbReference type="EMBL" id="ETO91455.1"/>
    </source>
</evidence>
<accession>W2V015</accession>
<organism evidence="4 5">
    <name type="scientific">Candidatus Xenolissoclinum pacificiensis L6</name>
    <dbReference type="NCBI Taxonomy" id="1401685"/>
    <lineage>
        <taxon>Bacteria</taxon>
        <taxon>Pseudomonadati</taxon>
        <taxon>Pseudomonadota</taxon>
        <taxon>Alphaproteobacteria</taxon>
        <taxon>Rickettsiales</taxon>
        <taxon>Anaplasmataceae</taxon>
        <taxon>Candidatus Xenolissoclinum</taxon>
    </lineage>
</organism>
<reference evidence="4 5" key="1">
    <citation type="journal article" date="2013" name="PLoS ONE">
        <title>Bacterial endosymbiosis in a chordate host: long-term co-evolution and conservation of secondary metabolism.</title>
        <authorList>
            <person name="Kwan J.C."/>
            <person name="Schmidt E.W."/>
        </authorList>
    </citation>
    <scope>NUCLEOTIDE SEQUENCE [LARGE SCALE GENOMIC DNA]</scope>
    <source>
        <strain evidence="5">L6</strain>
    </source>
</reference>
<dbReference type="AlphaFoldDB" id="W2V015"/>